<dbReference type="AlphaFoldDB" id="A0A9D4GW34"/>
<reference evidence="2" key="1">
    <citation type="journal article" date="2019" name="bioRxiv">
        <title>The Genome of the Zebra Mussel, Dreissena polymorpha: A Resource for Invasive Species Research.</title>
        <authorList>
            <person name="McCartney M.A."/>
            <person name="Auch B."/>
            <person name="Kono T."/>
            <person name="Mallez S."/>
            <person name="Zhang Y."/>
            <person name="Obille A."/>
            <person name="Becker A."/>
            <person name="Abrahante J.E."/>
            <person name="Garbe J."/>
            <person name="Badalamenti J.P."/>
            <person name="Herman A."/>
            <person name="Mangelson H."/>
            <person name="Liachko I."/>
            <person name="Sullivan S."/>
            <person name="Sone E.D."/>
            <person name="Koren S."/>
            <person name="Silverstein K.A.T."/>
            <person name="Beckman K.B."/>
            <person name="Gohl D.M."/>
        </authorList>
    </citation>
    <scope>NUCLEOTIDE SEQUENCE</scope>
    <source>
        <strain evidence="2">Duluth1</strain>
        <tissue evidence="2">Whole animal</tissue>
    </source>
</reference>
<accession>A0A9D4GW34</accession>
<organism evidence="2 3">
    <name type="scientific">Dreissena polymorpha</name>
    <name type="common">Zebra mussel</name>
    <name type="synonym">Mytilus polymorpha</name>
    <dbReference type="NCBI Taxonomy" id="45954"/>
    <lineage>
        <taxon>Eukaryota</taxon>
        <taxon>Metazoa</taxon>
        <taxon>Spiralia</taxon>
        <taxon>Lophotrochozoa</taxon>
        <taxon>Mollusca</taxon>
        <taxon>Bivalvia</taxon>
        <taxon>Autobranchia</taxon>
        <taxon>Heteroconchia</taxon>
        <taxon>Euheterodonta</taxon>
        <taxon>Imparidentia</taxon>
        <taxon>Neoheterodontei</taxon>
        <taxon>Myida</taxon>
        <taxon>Dreissenoidea</taxon>
        <taxon>Dreissenidae</taxon>
        <taxon>Dreissena</taxon>
    </lineage>
</organism>
<proteinExistence type="predicted"/>
<feature type="region of interest" description="Disordered" evidence="1">
    <location>
        <begin position="30"/>
        <end position="50"/>
    </location>
</feature>
<comment type="caution">
    <text evidence="2">The sequence shown here is derived from an EMBL/GenBank/DDBJ whole genome shotgun (WGS) entry which is preliminary data.</text>
</comment>
<evidence type="ECO:0000313" key="2">
    <source>
        <dbReference type="EMBL" id="KAH3820982.1"/>
    </source>
</evidence>
<evidence type="ECO:0000256" key="1">
    <source>
        <dbReference type="SAM" id="MobiDB-lite"/>
    </source>
</evidence>
<evidence type="ECO:0000313" key="3">
    <source>
        <dbReference type="Proteomes" id="UP000828390"/>
    </source>
</evidence>
<reference evidence="2" key="2">
    <citation type="submission" date="2020-11" db="EMBL/GenBank/DDBJ databases">
        <authorList>
            <person name="McCartney M.A."/>
            <person name="Auch B."/>
            <person name="Kono T."/>
            <person name="Mallez S."/>
            <person name="Becker A."/>
            <person name="Gohl D.M."/>
            <person name="Silverstein K.A.T."/>
            <person name="Koren S."/>
            <person name="Bechman K.B."/>
            <person name="Herman A."/>
            <person name="Abrahante J.E."/>
            <person name="Garbe J."/>
        </authorList>
    </citation>
    <scope>NUCLEOTIDE SEQUENCE</scope>
    <source>
        <strain evidence="2">Duluth1</strain>
        <tissue evidence="2">Whole animal</tissue>
    </source>
</reference>
<gene>
    <name evidence="2" type="ORF">DPMN_122735</name>
</gene>
<name>A0A9D4GW34_DREPO</name>
<dbReference type="Proteomes" id="UP000828390">
    <property type="component" value="Unassembled WGS sequence"/>
</dbReference>
<feature type="compositionally biased region" description="Low complexity" evidence="1">
    <location>
        <begin position="39"/>
        <end position="48"/>
    </location>
</feature>
<keyword evidence="3" id="KW-1185">Reference proteome</keyword>
<dbReference type="EMBL" id="JAIWYP010000005">
    <property type="protein sequence ID" value="KAH3820982.1"/>
    <property type="molecule type" value="Genomic_DNA"/>
</dbReference>
<protein>
    <submittedName>
        <fullName evidence="2">Uncharacterized protein</fullName>
    </submittedName>
</protein>
<sequence length="86" mass="9254">MFASLQPLLARGRAFSPPTVASRAEVPCPLVSSPPPLSGPTTAPSPLTWATSTMSPARRCRDQRRYVAHVFLYVSRSGKMGLNARA</sequence>